<proteinExistence type="predicted"/>
<reference evidence="2" key="1">
    <citation type="submission" date="2022-11" db="UniProtKB">
        <authorList>
            <consortium name="WormBaseParasite"/>
        </authorList>
    </citation>
    <scope>IDENTIFICATION</scope>
</reference>
<dbReference type="WBParaSite" id="PS1159_v2.g15877.t1">
    <property type="protein sequence ID" value="PS1159_v2.g15877.t1"/>
    <property type="gene ID" value="PS1159_v2.g15877"/>
</dbReference>
<evidence type="ECO:0000313" key="1">
    <source>
        <dbReference type="Proteomes" id="UP000887580"/>
    </source>
</evidence>
<name>A0AC35FDW8_9BILA</name>
<organism evidence="1 2">
    <name type="scientific">Panagrolaimus sp. PS1159</name>
    <dbReference type="NCBI Taxonomy" id="55785"/>
    <lineage>
        <taxon>Eukaryota</taxon>
        <taxon>Metazoa</taxon>
        <taxon>Ecdysozoa</taxon>
        <taxon>Nematoda</taxon>
        <taxon>Chromadorea</taxon>
        <taxon>Rhabditida</taxon>
        <taxon>Tylenchina</taxon>
        <taxon>Panagrolaimomorpha</taxon>
        <taxon>Panagrolaimoidea</taxon>
        <taxon>Panagrolaimidae</taxon>
        <taxon>Panagrolaimus</taxon>
    </lineage>
</organism>
<accession>A0AC35FDW8</accession>
<evidence type="ECO:0000313" key="2">
    <source>
        <dbReference type="WBParaSite" id="PS1159_v2.g15877.t1"/>
    </source>
</evidence>
<sequence>MRRALFIFCIFTIGGGGIFESFVTLSSSSSAAAEVVSVPLLSTSTQSYQNINYNNNNNNNNTALTADIDNLSTQNHFPDQFPTPISDTLTHHHHHHHKHRTKPPSPFTTRGLAVINRCTLAIQNKNRLKLPKWSDEFLIRPLSVPRLKPSILSNPHKIGGLYCRAGIWFEMLNASPPPNEEENWLDPFKIRGTRNVESRHGWMRDGEKKTLLEFYSIAIGLISIRGLETKEFLCMDRRGELYSTPVENYTTECVFKEEVLENYYNTYSSCAYGNPEKQWYIALKHSGIPRRGRHVAHHDMGAQFLMKELDKNFWVKPQISDAPPKPTNGFDDDGFNWLEKMTNSWQEITKKKKEPQPSLIGIRNVDSELLESFYDSVSRKFKTRQSDKYPSSNNHQQRQQKHDKRKEKSQSMTINDTSDEKLQSIQELRTQTAAELSSFMERKKRRMNREERRRRHRRKELDHLRKYPKDNQLRSIARYNHSKALTNRLRLLSDELAIPSNSTTTAATAGTIH</sequence>
<dbReference type="Proteomes" id="UP000887580">
    <property type="component" value="Unplaced"/>
</dbReference>
<protein>
    <submittedName>
        <fullName evidence="2">Uncharacterized protein</fullName>
    </submittedName>
</protein>